<evidence type="ECO:0000313" key="1">
    <source>
        <dbReference type="EMBL" id="KAJ1933733.1"/>
    </source>
</evidence>
<organism evidence="1 2">
    <name type="scientific">Linderina macrospora</name>
    <dbReference type="NCBI Taxonomy" id="4868"/>
    <lineage>
        <taxon>Eukaryota</taxon>
        <taxon>Fungi</taxon>
        <taxon>Fungi incertae sedis</taxon>
        <taxon>Zoopagomycota</taxon>
        <taxon>Kickxellomycotina</taxon>
        <taxon>Kickxellomycetes</taxon>
        <taxon>Kickxellales</taxon>
        <taxon>Kickxellaceae</taxon>
        <taxon>Linderina</taxon>
    </lineage>
</organism>
<comment type="caution">
    <text evidence="1">The sequence shown here is derived from an EMBL/GenBank/DDBJ whole genome shotgun (WGS) entry which is preliminary data.</text>
</comment>
<reference evidence="1" key="1">
    <citation type="submission" date="2022-07" db="EMBL/GenBank/DDBJ databases">
        <title>Phylogenomic reconstructions and comparative analyses of Kickxellomycotina fungi.</title>
        <authorList>
            <person name="Reynolds N.K."/>
            <person name="Stajich J.E."/>
            <person name="Barry K."/>
            <person name="Grigoriev I.V."/>
            <person name="Crous P."/>
            <person name="Smith M.E."/>
        </authorList>
    </citation>
    <scope>NUCLEOTIDE SEQUENCE</scope>
    <source>
        <strain evidence="1">NRRL 5244</strain>
    </source>
</reference>
<proteinExistence type="predicted"/>
<evidence type="ECO:0000313" key="2">
    <source>
        <dbReference type="Proteomes" id="UP001150603"/>
    </source>
</evidence>
<dbReference type="EMBL" id="JANBPW010004945">
    <property type="protein sequence ID" value="KAJ1933733.1"/>
    <property type="molecule type" value="Genomic_DNA"/>
</dbReference>
<name>A0ACC1J183_9FUNG</name>
<protein>
    <submittedName>
        <fullName evidence="1">Uncharacterized protein</fullName>
    </submittedName>
</protein>
<gene>
    <name evidence="1" type="ORF">FBU59_005932</name>
</gene>
<accession>A0ACC1J183</accession>
<dbReference type="Proteomes" id="UP001150603">
    <property type="component" value="Unassembled WGS sequence"/>
</dbReference>
<sequence>MTLLKPRIASLAATLDVPTEVEGAAQLQVESPTPATASDTSRASSVEAPAKKSAGKAPKWFLAGKK</sequence>
<keyword evidence="2" id="KW-1185">Reference proteome</keyword>